<reference evidence="2" key="1">
    <citation type="submission" date="2020-01" db="EMBL/GenBank/DDBJ databases">
        <authorList>
            <person name="Feng Z.H.Z."/>
        </authorList>
    </citation>
    <scope>NUCLEOTIDE SEQUENCE</scope>
    <source>
        <strain evidence="2">CBS107.38</strain>
    </source>
</reference>
<gene>
    <name evidence="2" type="ORF">GT037_006588</name>
</gene>
<reference evidence="2" key="2">
    <citation type="submission" date="2020-08" db="EMBL/GenBank/DDBJ databases">
        <title>Draft Genome Sequence of Cumin Blight Pathogen Alternaria burnsii.</title>
        <authorList>
            <person name="Feng Z."/>
        </authorList>
    </citation>
    <scope>NUCLEOTIDE SEQUENCE</scope>
    <source>
        <strain evidence="2">CBS107.38</strain>
    </source>
</reference>
<comment type="caution">
    <text evidence="2">The sequence shown here is derived from an EMBL/GenBank/DDBJ whole genome shotgun (WGS) entry which is preliminary data.</text>
</comment>
<accession>A0A8H7EHD9</accession>
<sequence>MADSRKINATNHSHPVHLDYTNQPNQHQHEQYDQSDRGNVDYNLTQNNYQAYASHTMDEEYESQYNTPTTSAPPGPLRYEIGRYVPSDGYFDCDMYVLVKDAGLNKTNCFGCARPSSICKPGFPNCPPDIRCIFCEERFDTHPGSSPFCHKMWAFTNFLQKYAGWDMSRGLPEGIPVKPNAKEAKYLIEQGFMKSTQYYDHNMVRKEFYQWLDPVRDPRIPVHNFYGLTKNQKTKLLNEQNKEVDARGYRFRAHQKQKAAHGPVTLAKGKKRAYSDETHDNAMPPPTAPTKRQRQDDNTSHYGYHTPARRDYVDSPPLPTTMQENTANRFGQCGMRDVQDDVWAQRDSLPLPTTQQAILVNASDIKDNKRAQRDALPLPTTQQAMLMNAIDIKDNKQAQRDALPLPTTQQAMFTNTRTEQDYKQAQRDALPLPTTQQAMLTNTRIERDNKRALRDALPLPTTQQEPRSAPLNPIPNEPQSHAYSMTQEQCAQTSNNDSPDLQWSGMMIRGASNRVFSNDQPRGSRGRGRGRGRVNSRGHWNNGRGRGS</sequence>
<dbReference type="AlphaFoldDB" id="A0A8H7EHD9"/>
<feature type="compositionally biased region" description="Basic residues" evidence="1">
    <location>
        <begin position="524"/>
        <end position="536"/>
    </location>
</feature>
<feature type="region of interest" description="Disordered" evidence="1">
    <location>
        <begin position="457"/>
        <end position="548"/>
    </location>
</feature>
<feature type="compositionally biased region" description="Polar residues" evidence="1">
    <location>
        <begin position="477"/>
        <end position="501"/>
    </location>
</feature>
<dbReference type="EMBL" id="JAAABM010000008">
    <property type="protein sequence ID" value="KAF7675869.1"/>
    <property type="molecule type" value="Genomic_DNA"/>
</dbReference>
<feature type="compositionally biased region" description="Basic and acidic residues" evidence="1">
    <location>
        <begin position="27"/>
        <end position="39"/>
    </location>
</feature>
<proteinExistence type="predicted"/>
<evidence type="ECO:0000313" key="2">
    <source>
        <dbReference type="EMBL" id="KAF7675869.1"/>
    </source>
</evidence>
<evidence type="ECO:0000256" key="1">
    <source>
        <dbReference type="SAM" id="MobiDB-lite"/>
    </source>
</evidence>
<feature type="region of interest" description="Disordered" evidence="1">
    <location>
        <begin position="252"/>
        <end position="325"/>
    </location>
</feature>
<evidence type="ECO:0000313" key="3">
    <source>
        <dbReference type="Proteomes" id="UP000596902"/>
    </source>
</evidence>
<dbReference type="Proteomes" id="UP000596902">
    <property type="component" value="Unassembled WGS sequence"/>
</dbReference>
<keyword evidence="3" id="KW-1185">Reference proteome</keyword>
<dbReference type="GeneID" id="62204813"/>
<feature type="region of interest" description="Disordered" evidence="1">
    <location>
        <begin position="1"/>
        <end position="41"/>
    </location>
</feature>
<protein>
    <submittedName>
        <fullName evidence="2">Uncharacterized protein</fullName>
    </submittedName>
</protein>
<organism evidence="2 3">
    <name type="scientific">Alternaria burnsii</name>
    <dbReference type="NCBI Taxonomy" id="1187904"/>
    <lineage>
        <taxon>Eukaryota</taxon>
        <taxon>Fungi</taxon>
        <taxon>Dikarya</taxon>
        <taxon>Ascomycota</taxon>
        <taxon>Pezizomycotina</taxon>
        <taxon>Dothideomycetes</taxon>
        <taxon>Pleosporomycetidae</taxon>
        <taxon>Pleosporales</taxon>
        <taxon>Pleosporineae</taxon>
        <taxon>Pleosporaceae</taxon>
        <taxon>Alternaria</taxon>
        <taxon>Alternaria sect. Alternaria</taxon>
    </lineage>
</organism>
<dbReference type="RefSeq" id="XP_038786132.1">
    <property type="nucleotide sequence ID" value="XM_038931635.1"/>
</dbReference>
<name>A0A8H7EHD9_9PLEO</name>